<dbReference type="Pfam" id="PF00702">
    <property type="entry name" value="Hydrolase"/>
    <property type="match status" value="1"/>
</dbReference>
<dbReference type="Gene3D" id="3.40.50.1000">
    <property type="entry name" value="HAD superfamily/HAD-like"/>
    <property type="match status" value="1"/>
</dbReference>
<dbReference type="FunFam" id="3.40.50.1000:FF:000067">
    <property type="entry name" value="HAD phosphatase, family IIIA"/>
    <property type="match status" value="1"/>
</dbReference>
<keyword evidence="2" id="KW-1185">Reference proteome</keyword>
<dbReference type="CDD" id="cd16416">
    <property type="entry name" value="HAD_BsYqeG-like"/>
    <property type="match status" value="1"/>
</dbReference>
<dbReference type="InterPro" id="IPR036412">
    <property type="entry name" value="HAD-like_sf"/>
</dbReference>
<dbReference type="InterPro" id="IPR010021">
    <property type="entry name" value="PGPP1/Gep4"/>
</dbReference>
<sequence>MERRVSGMLHYFLPSQFAKRVIDITPDELKQKGVKGIITDLDNTLVEWDRPSATPELAAWFDAMKQAGIKVVIVSNNNKQRVQSFAEPLGIPFIFEARKPLTRAFLQALKMMELKKEEVVVIGDQLLTDVLGGNRLGLNTILVVPVAQTDGLWTRFNRKMERRILKVMRKKGMIYWEE</sequence>
<dbReference type="InterPro" id="IPR023214">
    <property type="entry name" value="HAD_sf"/>
</dbReference>
<dbReference type="SUPFAM" id="SSF56784">
    <property type="entry name" value="HAD-like"/>
    <property type="match status" value="1"/>
</dbReference>
<dbReference type="GO" id="GO:0005737">
    <property type="term" value="C:cytoplasm"/>
    <property type="evidence" value="ECO:0007669"/>
    <property type="project" value="TreeGrafter"/>
</dbReference>
<dbReference type="Proteomes" id="UP000018339">
    <property type="component" value="Unassembled WGS sequence"/>
</dbReference>
<dbReference type="InterPro" id="IPR006549">
    <property type="entry name" value="HAD-SF_hydro_IIIA"/>
</dbReference>
<dbReference type="InterPro" id="IPR006439">
    <property type="entry name" value="HAD-SF_hydro_IA"/>
</dbReference>
<evidence type="ECO:0000313" key="1">
    <source>
        <dbReference type="EMBL" id="ESU70505.1"/>
    </source>
</evidence>
<evidence type="ECO:0008006" key="3">
    <source>
        <dbReference type="Google" id="ProtNLM"/>
    </source>
</evidence>
<dbReference type="EMBL" id="AYSF01000111">
    <property type="protein sequence ID" value="ESU70505.1"/>
    <property type="molecule type" value="Genomic_DNA"/>
</dbReference>
<dbReference type="PANTHER" id="PTHR19288">
    <property type="entry name" value="4-NITROPHENYLPHOSPHATASE-RELATED"/>
    <property type="match status" value="1"/>
</dbReference>
<name>A0A7U9J7N4_GEOTM</name>
<organism evidence="1 2">
    <name type="scientific">Geobacillus thermopakistaniensis (strain MAS1)</name>
    <dbReference type="NCBI Taxonomy" id="1408282"/>
    <lineage>
        <taxon>Bacteria</taxon>
        <taxon>Bacillati</taxon>
        <taxon>Bacillota</taxon>
        <taxon>Bacilli</taxon>
        <taxon>Bacillales</taxon>
        <taxon>Anoxybacillaceae</taxon>
        <taxon>Geobacillus</taxon>
    </lineage>
</organism>
<comment type="caution">
    <text evidence="1">The sequence shown here is derived from an EMBL/GenBank/DDBJ whole genome shotgun (WGS) entry which is preliminary data.</text>
</comment>
<protein>
    <recommendedName>
        <fullName evidence="3">YqeG family HAD IIIA-type phosphatase</fullName>
    </recommendedName>
</protein>
<dbReference type="NCBIfam" id="TIGR01668">
    <property type="entry name" value="YqeG_hyp_ppase"/>
    <property type="match status" value="1"/>
</dbReference>
<reference evidence="1 2" key="1">
    <citation type="journal article" date="2014" name="Genome Announc.">
        <title>Draft Genome Sequence of Geobacillus thermopakistaniensis Strain MAS1.</title>
        <authorList>
            <person name="Siddiqui M.A."/>
            <person name="Rashid N."/>
            <person name="Ayyampalayam S."/>
            <person name="Whitman W.B."/>
        </authorList>
    </citation>
    <scope>NUCLEOTIDE SEQUENCE [LARGE SCALE GENOMIC DNA]</scope>
    <source>
        <strain evidence="1 2">MAS1</strain>
    </source>
</reference>
<gene>
    <name evidence="1" type="ORF">T260_18450</name>
</gene>
<dbReference type="NCBIfam" id="TIGR01549">
    <property type="entry name" value="HAD-SF-IA-v1"/>
    <property type="match status" value="1"/>
</dbReference>
<evidence type="ECO:0000313" key="2">
    <source>
        <dbReference type="Proteomes" id="UP000018339"/>
    </source>
</evidence>
<proteinExistence type="predicted"/>
<dbReference type="NCBIfam" id="TIGR01662">
    <property type="entry name" value="HAD-SF-IIIA"/>
    <property type="match status" value="1"/>
</dbReference>
<dbReference type="GO" id="GO:0008962">
    <property type="term" value="F:phosphatidylglycerophosphatase activity"/>
    <property type="evidence" value="ECO:0007669"/>
    <property type="project" value="InterPro"/>
</dbReference>
<accession>A0A7U9J7N4</accession>
<dbReference type="AlphaFoldDB" id="A0A7U9J7N4"/>
<dbReference type="PANTHER" id="PTHR19288:SF25">
    <property type="entry name" value="PHOSPHATIDYLGLYCEROPHOSPHATASE GEP4, MITOCHONDRIAL"/>
    <property type="match status" value="1"/>
</dbReference>